<name>A0ABT8E1G1_9BACL</name>
<reference evidence="1" key="1">
    <citation type="submission" date="2023-06" db="EMBL/GenBank/DDBJ databases">
        <title>Draft Genome Sequences of Representative Paenibacillus Polymyxa, Bacillus cereus, Fictibacillus sp., and Brevibacillus agri Strains Isolated from Amazonian Dark Earth.</title>
        <authorList>
            <person name="Pellegrinetti T.A."/>
            <person name="Cunha I.C.M."/>
            <person name="Chaves M.G."/>
            <person name="Freitas A.S."/>
            <person name="Silva A.V.R."/>
            <person name="Tsai S.M."/>
            <person name="Mendes L.W."/>
        </authorList>
    </citation>
    <scope>NUCLEOTIDE SEQUENCE</scope>
    <source>
        <strain evidence="1">CENA-BCM004</strain>
    </source>
</reference>
<evidence type="ECO:0000313" key="2">
    <source>
        <dbReference type="Proteomes" id="UP001168694"/>
    </source>
</evidence>
<dbReference type="EMBL" id="JAUHLN010000001">
    <property type="protein sequence ID" value="MDN4071744.1"/>
    <property type="molecule type" value="Genomic_DNA"/>
</dbReference>
<evidence type="ECO:0000313" key="1">
    <source>
        <dbReference type="EMBL" id="MDN4071744.1"/>
    </source>
</evidence>
<keyword evidence="2" id="KW-1185">Reference proteome</keyword>
<dbReference type="RefSeq" id="WP_290397903.1">
    <property type="nucleotide sequence ID" value="NZ_JAUHLN010000001.1"/>
</dbReference>
<gene>
    <name evidence="1" type="ORF">QYF49_01690</name>
</gene>
<sequence>MPNKKTATQNRYHKLVNDDDWRWVENIINRSSNPVFQWFRVTAY</sequence>
<comment type="caution">
    <text evidence="1">The sequence shown here is derived from an EMBL/GenBank/DDBJ whole genome shotgun (WGS) entry which is preliminary data.</text>
</comment>
<organism evidence="1 2">
    <name type="scientific">Fictibacillus terranigra</name>
    <dbReference type="NCBI Taxonomy" id="3058424"/>
    <lineage>
        <taxon>Bacteria</taxon>
        <taxon>Bacillati</taxon>
        <taxon>Bacillota</taxon>
        <taxon>Bacilli</taxon>
        <taxon>Bacillales</taxon>
        <taxon>Fictibacillaceae</taxon>
        <taxon>Fictibacillus</taxon>
    </lineage>
</organism>
<dbReference type="Proteomes" id="UP001168694">
    <property type="component" value="Unassembled WGS sequence"/>
</dbReference>
<accession>A0ABT8E1G1</accession>
<protein>
    <recommendedName>
        <fullName evidence="3">Transposase</fullName>
    </recommendedName>
</protein>
<proteinExistence type="predicted"/>
<evidence type="ECO:0008006" key="3">
    <source>
        <dbReference type="Google" id="ProtNLM"/>
    </source>
</evidence>